<dbReference type="InterPro" id="IPR050951">
    <property type="entry name" value="Retrovirus_Pol_polyprotein"/>
</dbReference>
<dbReference type="Proteomes" id="UP001152795">
    <property type="component" value="Unassembled WGS sequence"/>
</dbReference>
<accession>A0A6S7HTK0</accession>
<reference evidence="1" key="1">
    <citation type="submission" date="2020-04" db="EMBL/GenBank/DDBJ databases">
        <authorList>
            <person name="Alioto T."/>
            <person name="Alioto T."/>
            <person name="Gomez Garrido J."/>
        </authorList>
    </citation>
    <scope>NUCLEOTIDE SEQUENCE</scope>
    <source>
        <strain evidence="1">A484AB</strain>
    </source>
</reference>
<name>A0A6S7HTK0_PARCT</name>
<dbReference type="CDD" id="cd05481">
    <property type="entry name" value="retropepsin_like_LTR_1"/>
    <property type="match status" value="1"/>
</dbReference>
<organism evidence="1 2">
    <name type="scientific">Paramuricea clavata</name>
    <name type="common">Red gorgonian</name>
    <name type="synonym">Violescent sea-whip</name>
    <dbReference type="NCBI Taxonomy" id="317549"/>
    <lineage>
        <taxon>Eukaryota</taxon>
        <taxon>Metazoa</taxon>
        <taxon>Cnidaria</taxon>
        <taxon>Anthozoa</taxon>
        <taxon>Octocorallia</taxon>
        <taxon>Malacalcyonacea</taxon>
        <taxon>Plexauridae</taxon>
        <taxon>Paramuricea</taxon>
    </lineage>
</organism>
<comment type="caution">
    <text evidence="1">The sequence shown here is derived from an EMBL/GenBank/DDBJ whole genome shotgun (WGS) entry which is preliminary data.</text>
</comment>
<dbReference type="OrthoDB" id="5968890at2759"/>
<dbReference type="EMBL" id="CACRXK020005563">
    <property type="protein sequence ID" value="CAB4006650.1"/>
    <property type="molecule type" value="Genomic_DNA"/>
</dbReference>
<keyword evidence="2" id="KW-1185">Reference proteome</keyword>
<dbReference type="Gene3D" id="2.40.70.10">
    <property type="entry name" value="Acid Proteases"/>
    <property type="match status" value="1"/>
</dbReference>
<gene>
    <name evidence="1" type="ORF">PACLA_8A052868</name>
</gene>
<dbReference type="SUPFAM" id="SSF50630">
    <property type="entry name" value="Acid proteases"/>
    <property type="match status" value="1"/>
</dbReference>
<dbReference type="PANTHER" id="PTHR37984">
    <property type="entry name" value="PROTEIN CBG26694"/>
    <property type="match status" value="1"/>
</dbReference>
<evidence type="ECO:0000313" key="1">
    <source>
        <dbReference type="EMBL" id="CAB4006650.1"/>
    </source>
</evidence>
<dbReference type="PANTHER" id="PTHR37984:SF8">
    <property type="entry name" value="CCHC-TYPE DOMAIN-CONTAINING PROTEIN"/>
    <property type="match status" value="1"/>
</dbReference>
<protein>
    <submittedName>
        <fullName evidence="1">Uncharacterized protein</fullName>
    </submittedName>
</protein>
<dbReference type="AlphaFoldDB" id="A0A6S7HTK0"/>
<sequence>MENEAPEVVQGEIPQVQPAQLAMLHQILPPQPLDLRNSGEIGENWKLWKEKYSNYFVISRLQQESEQYQLAMFKHAIGDDGLKSPKISIKSTSRKQRLSREFPKERKGYNLARKFHVNFVATNTRKTKRNARNGEKLVIDAKKETILLRNARKPQFTLYSIESEDEYEEISMVKVQEVREKAVFAKIHINNKAIKFQIDCGASVNVLPLMFAKDVELTPCTNTLVMWNGTKVKPLGSCILPVINPKKDVKYQVKFLVVEENWTPLLGLNAVEKMKLLTVHSENFVNVVEKCDNDPVNKYPDVFDENLGTLPGKVHLQVDATCKPVVLPARKIPVTVKEKFKNELKRLEDLKVRS</sequence>
<dbReference type="InterPro" id="IPR021109">
    <property type="entry name" value="Peptidase_aspartic_dom_sf"/>
</dbReference>
<evidence type="ECO:0000313" key="2">
    <source>
        <dbReference type="Proteomes" id="UP001152795"/>
    </source>
</evidence>
<proteinExistence type="predicted"/>